<gene>
    <name evidence="25" type="ORF">L596_027563</name>
</gene>
<comment type="catalytic activity">
    <reaction evidence="15">
        <text>a 2,3-saturated acyl-CoA + oxidized [electron-transfer flavoprotein] + H(+) = a (2E)-enoyl-CoA + reduced [electron-transfer flavoprotein]</text>
        <dbReference type="Rhea" id="RHEA:44704"/>
        <dbReference type="Rhea" id="RHEA-COMP:10685"/>
        <dbReference type="Rhea" id="RHEA-COMP:10686"/>
        <dbReference type="ChEBI" id="CHEBI:15378"/>
        <dbReference type="ChEBI" id="CHEBI:57692"/>
        <dbReference type="ChEBI" id="CHEBI:58307"/>
        <dbReference type="ChEBI" id="CHEBI:58856"/>
        <dbReference type="ChEBI" id="CHEBI:65111"/>
    </reaction>
    <physiologicalReaction direction="left-to-right" evidence="15">
        <dbReference type="Rhea" id="RHEA:44705"/>
    </physiologicalReaction>
</comment>
<evidence type="ECO:0000256" key="14">
    <source>
        <dbReference type="ARBA" id="ARBA00046026"/>
    </source>
</evidence>
<evidence type="ECO:0000259" key="22">
    <source>
        <dbReference type="Pfam" id="PF01636"/>
    </source>
</evidence>
<dbReference type="GO" id="GO:0050660">
    <property type="term" value="F:flavin adenine dinucleotide binding"/>
    <property type="evidence" value="ECO:0007669"/>
    <property type="project" value="InterPro"/>
</dbReference>
<dbReference type="PANTHER" id="PTHR48083:SF35">
    <property type="entry name" value="ACYL-COA DEHYDROGENASE FAMILY MEMBER 10"/>
    <property type="match status" value="1"/>
</dbReference>
<protein>
    <recommendedName>
        <fullName evidence="13">Acyl-CoA dehydrogenase family member 11</fullName>
    </recommendedName>
</protein>
<comment type="similarity">
    <text evidence="5">Belongs to the acyl-CoA dehydrogenase family.</text>
</comment>
<dbReference type="SUPFAM" id="SSF56784">
    <property type="entry name" value="HAD-like"/>
    <property type="match status" value="1"/>
</dbReference>
<evidence type="ECO:0000256" key="20">
    <source>
        <dbReference type="ARBA" id="ARBA00049140"/>
    </source>
</evidence>
<dbReference type="GO" id="GO:0033539">
    <property type="term" value="P:fatty acid beta-oxidation using acyl-CoA dehydrogenase"/>
    <property type="evidence" value="ECO:0007669"/>
    <property type="project" value="TreeGrafter"/>
</dbReference>
<dbReference type="GO" id="GO:0005777">
    <property type="term" value="C:peroxisome"/>
    <property type="evidence" value="ECO:0007669"/>
    <property type="project" value="UniProtKB-SubCell"/>
</dbReference>
<dbReference type="OrthoDB" id="434771at2759"/>
<reference evidence="25 26" key="1">
    <citation type="journal article" date="2015" name="Genome Biol.">
        <title>Comparative genomics of Steinernema reveals deeply conserved gene regulatory networks.</title>
        <authorList>
            <person name="Dillman A.R."/>
            <person name="Macchietto M."/>
            <person name="Porter C.F."/>
            <person name="Rogers A."/>
            <person name="Williams B."/>
            <person name="Antoshechkin I."/>
            <person name="Lee M.M."/>
            <person name="Goodwin Z."/>
            <person name="Lu X."/>
            <person name="Lewis E.E."/>
            <person name="Goodrich-Blair H."/>
            <person name="Stock S.P."/>
            <person name="Adams B.J."/>
            <person name="Sternberg P.W."/>
            <person name="Mortazavi A."/>
        </authorList>
    </citation>
    <scope>NUCLEOTIDE SEQUENCE [LARGE SCALE GENOMIC DNA]</scope>
    <source>
        <strain evidence="25 26">ALL</strain>
    </source>
</reference>
<dbReference type="FunFam" id="2.40.110.10:FF:000002">
    <property type="entry name" value="Acyl-CoA dehydrogenase fadE12"/>
    <property type="match status" value="1"/>
</dbReference>
<dbReference type="Pfam" id="PF00702">
    <property type="entry name" value="Hydrolase"/>
    <property type="match status" value="1"/>
</dbReference>
<evidence type="ECO:0000259" key="24">
    <source>
        <dbReference type="Pfam" id="PF02771"/>
    </source>
</evidence>
<evidence type="ECO:0000313" key="25">
    <source>
        <dbReference type="EMBL" id="TKR60298.1"/>
    </source>
</evidence>
<comment type="catalytic activity">
    <reaction evidence="20">
        <text>eicosanoyl-CoA + oxidized [electron-transfer flavoprotein] + H(+) = (2E)-eicosenoyl-CoA + reduced [electron-transfer flavoprotein]</text>
        <dbReference type="Rhea" id="RHEA:47236"/>
        <dbReference type="Rhea" id="RHEA-COMP:10685"/>
        <dbReference type="Rhea" id="RHEA-COMP:10686"/>
        <dbReference type="ChEBI" id="CHEBI:15378"/>
        <dbReference type="ChEBI" id="CHEBI:57380"/>
        <dbReference type="ChEBI" id="CHEBI:57692"/>
        <dbReference type="ChEBI" id="CHEBI:58307"/>
        <dbReference type="ChEBI" id="CHEBI:74691"/>
    </reaction>
    <physiologicalReaction direction="left-to-right" evidence="20">
        <dbReference type="Rhea" id="RHEA:47237"/>
    </physiologicalReaction>
</comment>
<dbReference type="InterPro" id="IPR011945">
    <property type="entry name" value="HAD-SF_ppase_IA/epoxid_hydro_N"/>
</dbReference>
<evidence type="ECO:0000256" key="18">
    <source>
        <dbReference type="ARBA" id="ARBA00048395"/>
    </source>
</evidence>
<reference evidence="25 26" key="2">
    <citation type="journal article" date="2019" name="G3 (Bethesda)">
        <title>Hybrid Assembly of the Genome of the Entomopathogenic Nematode Steinernema carpocapsae Identifies the X-Chromosome.</title>
        <authorList>
            <person name="Serra L."/>
            <person name="Macchietto M."/>
            <person name="Macias-Munoz A."/>
            <person name="McGill C.J."/>
            <person name="Rodriguez I.M."/>
            <person name="Rodriguez B."/>
            <person name="Murad R."/>
            <person name="Mortazavi A."/>
        </authorList>
    </citation>
    <scope>NUCLEOTIDE SEQUENCE [LARGE SCALE GENOMIC DNA]</scope>
    <source>
        <strain evidence="25 26">ALL</strain>
    </source>
</reference>
<dbReference type="InterPro" id="IPR037069">
    <property type="entry name" value="AcylCoA_DH/ox_N_sf"/>
</dbReference>
<feature type="domain" description="Acyl-CoA dehydrogenase/oxidase N-terminal" evidence="24">
    <location>
        <begin position="584"/>
        <end position="709"/>
    </location>
</feature>
<dbReference type="InterPro" id="IPR009075">
    <property type="entry name" value="AcylCo_DH/oxidase_C"/>
</dbReference>
<dbReference type="InterPro" id="IPR046373">
    <property type="entry name" value="Acyl-CoA_Oxase/DH_mid-dom_sf"/>
</dbReference>
<dbReference type="SUPFAM" id="SSF56112">
    <property type="entry name" value="Protein kinase-like (PK-like)"/>
    <property type="match status" value="1"/>
</dbReference>
<dbReference type="NCBIfam" id="TIGR02247">
    <property type="entry name" value="HAD-1A3-hyp"/>
    <property type="match status" value="1"/>
</dbReference>
<dbReference type="Pfam" id="PF02770">
    <property type="entry name" value="Acyl-CoA_dh_M"/>
    <property type="match status" value="1"/>
</dbReference>
<feature type="domain" description="Acyl-CoA dehydrogenase/oxidase C-terminal" evidence="21">
    <location>
        <begin position="829"/>
        <end position="977"/>
    </location>
</feature>
<dbReference type="InterPro" id="IPR041726">
    <property type="entry name" value="ACAD10_11_N"/>
</dbReference>
<evidence type="ECO:0000256" key="13">
    <source>
        <dbReference type="ARBA" id="ARBA00040622"/>
    </source>
</evidence>
<evidence type="ECO:0000256" key="17">
    <source>
        <dbReference type="ARBA" id="ARBA00048086"/>
    </source>
</evidence>
<dbReference type="SFLD" id="SFLDG01129">
    <property type="entry name" value="C1.5:_HAD__Beta-PGM__Phosphata"/>
    <property type="match status" value="1"/>
</dbReference>
<dbReference type="Proteomes" id="UP000298663">
    <property type="component" value="Unassembled WGS sequence"/>
</dbReference>
<dbReference type="Gene3D" id="3.40.50.1000">
    <property type="entry name" value="HAD superfamily/HAD-like"/>
    <property type="match status" value="1"/>
</dbReference>
<comment type="catalytic activity">
    <reaction evidence="17">
        <text>tetracosanoyl-CoA + oxidized [electron-transfer flavoprotein] + H(+) = (2E)-tetracosenoyl-CoA + reduced [electron-transfer flavoprotein]</text>
        <dbReference type="Rhea" id="RHEA:47232"/>
        <dbReference type="Rhea" id="RHEA-COMP:10685"/>
        <dbReference type="Rhea" id="RHEA-COMP:10686"/>
        <dbReference type="ChEBI" id="CHEBI:15378"/>
        <dbReference type="ChEBI" id="CHEBI:57692"/>
        <dbReference type="ChEBI" id="CHEBI:58307"/>
        <dbReference type="ChEBI" id="CHEBI:65052"/>
        <dbReference type="ChEBI" id="CHEBI:74693"/>
    </reaction>
    <physiologicalReaction direction="left-to-right" evidence="17">
        <dbReference type="Rhea" id="RHEA:47233"/>
    </physiologicalReaction>
</comment>
<evidence type="ECO:0000313" key="26">
    <source>
        <dbReference type="Proteomes" id="UP000298663"/>
    </source>
</evidence>
<evidence type="ECO:0000256" key="16">
    <source>
        <dbReference type="ARBA" id="ARBA00048020"/>
    </source>
</evidence>
<evidence type="ECO:0000256" key="1">
    <source>
        <dbReference type="ARBA" id="ARBA00001974"/>
    </source>
</evidence>
<keyword evidence="12" id="KW-0576">Peroxisome</keyword>
<comment type="catalytic activity">
    <reaction evidence="19">
        <text>hexacosanoyl-CoA + oxidized [electron-transfer flavoprotein] + H(+) = (2E)-hexacosenoyl-CoA + reduced [electron-transfer flavoprotein]</text>
        <dbReference type="Rhea" id="RHEA:48216"/>
        <dbReference type="Rhea" id="RHEA-COMP:10685"/>
        <dbReference type="Rhea" id="RHEA-COMP:10686"/>
        <dbReference type="ChEBI" id="CHEBI:15378"/>
        <dbReference type="ChEBI" id="CHEBI:57692"/>
        <dbReference type="ChEBI" id="CHEBI:58307"/>
        <dbReference type="ChEBI" id="CHEBI:64868"/>
        <dbReference type="ChEBI" id="CHEBI:74281"/>
    </reaction>
    <physiologicalReaction direction="left-to-right" evidence="19">
        <dbReference type="Rhea" id="RHEA:48217"/>
    </physiologicalReaction>
</comment>
<evidence type="ECO:0000256" key="8">
    <source>
        <dbReference type="ARBA" id="ARBA00022990"/>
    </source>
</evidence>
<dbReference type="InterPro" id="IPR036250">
    <property type="entry name" value="AcylCo_DH-like_C"/>
</dbReference>
<comment type="function">
    <text evidence="14">Acyl-CoA dehydrogenase, that exhibits maximal activity towards saturated C22-CoA. Probably participates in beta-oxydation and energy production but could also play a role in the metabolism of specific fatty acids to control fatty acids composition of cellular lipids in brain.</text>
</comment>
<dbReference type="InterPro" id="IPR050741">
    <property type="entry name" value="Acyl-CoA_dehydrogenase"/>
</dbReference>
<comment type="cofactor">
    <cofactor evidence="1">
        <name>FAD</name>
        <dbReference type="ChEBI" id="CHEBI:57692"/>
    </cofactor>
</comment>
<evidence type="ECO:0000256" key="5">
    <source>
        <dbReference type="ARBA" id="ARBA00009347"/>
    </source>
</evidence>
<keyword evidence="10" id="KW-0443">Lipid metabolism</keyword>
<evidence type="ECO:0000256" key="2">
    <source>
        <dbReference type="ARBA" id="ARBA00004275"/>
    </source>
</evidence>
<dbReference type="InterPro" id="IPR013786">
    <property type="entry name" value="AcylCoA_DH/ox_N"/>
</dbReference>
<dbReference type="SFLD" id="SFLDS00003">
    <property type="entry name" value="Haloacid_Dehalogenase"/>
    <property type="match status" value="1"/>
</dbReference>
<dbReference type="Pfam" id="PF02771">
    <property type="entry name" value="Acyl-CoA_dh_N"/>
    <property type="match status" value="1"/>
</dbReference>
<dbReference type="PRINTS" id="PR00413">
    <property type="entry name" value="HADHALOGNASE"/>
</dbReference>
<feature type="domain" description="Acyl-CoA oxidase/dehydrogenase middle" evidence="23">
    <location>
        <begin position="714"/>
        <end position="817"/>
    </location>
</feature>
<dbReference type="InterPro" id="IPR009100">
    <property type="entry name" value="AcylCoA_DH/oxidase_NM_dom_sf"/>
</dbReference>
<proteinExistence type="inferred from homology"/>
<dbReference type="GO" id="GO:0003995">
    <property type="term" value="F:acyl-CoA dehydrogenase activity"/>
    <property type="evidence" value="ECO:0007669"/>
    <property type="project" value="TreeGrafter"/>
</dbReference>
<evidence type="ECO:0000256" key="7">
    <source>
        <dbReference type="ARBA" id="ARBA00022827"/>
    </source>
</evidence>
<dbReference type="CDD" id="cd02603">
    <property type="entry name" value="HAD_sEH-N_like"/>
    <property type="match status" value="1"/>
</dbReference>
<comment type="subcellular location">
    <subcellularLocation>
        <location evidence="3">Mitochondrion membrane</location>
    </subcellularLocation>
    <subcellularLocation>
        <location evidence="2">Peroxisome</location>
    </subcellularLocation>
</comment>
<comment type="catalytic activity">
    <reaction evidence="18">
        <text>tricosanoyl-CoA + oxidized [electron-transfer flavoprotein] + H(+) = (2E)-tricosenoyl-CoA + reduced [electron-transfer flavoprotein]</text>
        <dbReference type="Rhea" id="RHEA:48220"/>
        <dbReference type="Rhea" id="RHEA-COMP:10685"/>
        <dbReference type="Rhea" id="RHEA-COMP:10686"/>
        <dbReference type="ChEBI" id="CHEBI:15378"/>
        <dbReference type="ChEBI" id="CHEBI:57692"/>
        <dbReference type="ChEBI" id="CHEBI:58307"/>
        <dbReference type="ChEBI" id="CHEBI:90118"/>
        <dbReference type="ChEBI" id="CHEBI:90119"/>
    </reaction>
    <physiologicalReaction direction="left-to-right" evidence="18">
        <dbReference type="Rhea" id="RHEA:48221"/>
    </physiologicalReaction>
</comment>
<evidence type="ECO:0000256" key="15">
    <source>
        <dbReference type="ARBA" id="ARBA00047443"/>
    </source>
</evidence>
<evidence type="ECO:0000256" key="19">
    <source>
        <dbReference type="ARBA" id="ARBA00048399"/>
    </source>
</evidence>
<dbReference type="InterPro" id="IPR006091">
    <property type="entry name" value="Acyl-CoA_Oxase/DH_mid-dom"/>
</dbReference>
<evidence type="ECO:0000256" key="3">
    <source>
        <dbReference type="ARBA" id="ARBA00004325"/>
    </source>
</evidence>
<dbReference type="Gene3D" id="1.20.140.10">
    <property type="entry name" value="Butyryl-CoA Dehydrogenase, subunit A, domain 3"/>
    <property type="match status" value="1"/>
</dbReference>
<evidence type="ECO:0000256" key="10">
    <source>
        <dbReference type="ARBA" id="ARBA00023098"/>
    </source>
</evidence>
<feature type="domain" description="Aminoglycoside phosphotransferase" evidence="22">
    <location>
        <begin position="249"/>
        <end position="465"/>
    </location>
</feature>
<comment type="pathway">
    <text evidence="4">Lipid metabolism; fatty acid beta-oxidation.</text>
</comment>
<dbReference type="Pfam" id="PF01636">
    <property type="entry name" value="APH"/>
    <property type="match status" value="1"/>
</dbReference>
<keyword evidence="6" id="KW-0285">Flavoprotein</keyword>
<dbReference type="NCBIfam" id="TIGR01509">
    <property type="entry name" value="HAD-SF-IA-v3"/>
    <property type="match status" value="1"/>
</dbReference>
<dbReference type="EMBL" id="AZBU02000011">
    <property type="protein sequence ID" value="TKR60298.1"/>
    <property type="molecule type" value="Genomic_DNA"/>
</dbReference>
<evidence type="ECO:0000256" key="9">
    <source>
        <dbReference type="ARBA" id="ARBA00023002"/>
    </source>
</evidence>
<name>A0A4U5LVU2_STECR</name>
<keyword evidence="26" id="KW-1185">Reference proteome</keyword>
<dbReference type="InterPro" id="IPR011009">
    <property type="entry name" value="Kinase-like_dom_sf"/>
</dbReference>
<dbReference type="GO" id="GO:0031966">
    <property type="term" value="C:mitochondrial membrane"/>
    <property type="evidence" value="ECO:0007669"/>
    <property type="project" value="UniProtKB-SubCell"/>
</dbReference>
<comment type="caution">
    <text evidence="25">The sequence shown here is derived from an EMBL/GenBank/DDBJ whole genome shotgun (WGS) entry which is preliminary data.</text>
</comment>
<keyword evidence="9" id="KW-0560">Oxidoreductase</keyword>
<dbReference type="STRING" id="34508.A0A4U5LVU2"/>
<organism evidence="25 26">
    <name type="scientific">Steinernema carpocapsae</name>
    <name type="common">Entomopathogenic nematode</name>
    <dbReference type="NCBI Taxonomy" id="34508"/>
    <lineage>
        <taxon>Eukaryota</taxon>
        <taxon>Metazoa</taxon>
        <taxon>Ecdysozoa</taxon>
        <taxon>Nematoda</taxon>
        <taxon>Chromadorea</taxon>
        <taxon>Rhabditida</taxon>
        <taxon>Tylenchina</taxon>
        <taxon>Panagrolaimomorpha</taxon>
        <taxon>Strongyloidoidea</taxon>
        <taxon>Steinernematidae</taxon>
        <taxon>Steinernema</taxon>
    </lineage>
</organism>
<dbReference type="PANTHER" id="PTHR48083">
    <property type="entry name" value="MEDIUM-CHAIN SPECIFIC ACYL-COA DEHYDROGENASE, MITOCHONDRIAL-RELATED"/>
    <property type="match status" value="1"/>
</dbReference>
<dbReference type="Gene3D" id="3.30.200.20">
    <property type="entry name" value="Phosphorylase Kinase, domain 1"/>
    <property type="match status" value="1"/>
</dbReference>
<evidence type="ECO:0000256" key="12">
    <source>
        <dbReference type="ARBA" id="ARBA00023140"/>
    </source>
</evidence>
<dbReference type="Gene3D" id="2.40.110.10">
    <property type="entry name" value="Butyryl-CoA Dehydrogenase, subunit A, domain 2"/>
    <property type="match status" value="1"/>
</dbReference>
<dbReference type="InterPro" id="IPR023198">
    <property type="entry name" value="PGP-like_dom2"/>
</dbReference>
<dbReference type="InterPro" id="IPR002575">
    <property type="entry name" value="Aminoglycoside_PTrfase"/>
</dbReference>
<dbReference type="Gene3D" id="3.90.1200.10">
    <property type="match status" value="1"/>
</dbReference>
<dbReference type="InterPro" id="IPR006439">
    <property type="entry name" value="HAD-SF_hydro_IA"/>
</dbReference>
<evidence type="ECO:0000256" key="4">
    <source>
        <dbReference type="ARBA" id="ARBA00005005"/>
    </source>
</evidence>
<keyword evidence="11" id="KW-0472">Membrane</keyword>
<dbReference type="Pfam" id="PF00441">
    <property type="entry name" value="Acyl-CoA_dh_1"/>
    <property type="match status" value="1"/>
</dbReference>
<dbReference type="InterPro" id="IPR036412">
    <property type="entry name" value="HAD-like_sf"/>
</dbReference>
<evidence type="ECO:0000256" key="11">
    <source>
        <dbReference type="ARBA" id="ARBA00023136"/>
    </source>
</evidence>
<evidence type="ECO:0000259" key="21">
    <source>
        <dbReference type="Pfam" id="PF00441"/>
    </source>
</evidence>
<dbReference type="AlphaFoldDB" id="A0A4U5LVU2"/>
<accession>A0A4U5LVU2</accession>
<dbReference type="SUPFAM" id="SSF56645">
    <property type="entry name" value="Acyl-CoA dehydrogenase NM domain-like"/>
    <property type="match status" value="1"/>
</dbReference>
<evidence type="ECO:0000256" key="6">
    <source>
        <dbReference type="ARBA" id="ARBA00022630"/>
    </source>
</evidence>
<dbReference type="CDD" id="cd05154">
    <property type="entry name" value="ACAD10_11_N-like"/>
    <property type="match status" value="1"/>
</dbReference>
<comment type="catalytic activity">
    <reaction evidence="16">
        <text>docosanoyl-CoA + oxidized [electron-transfer flavoprotein] + H(+) = (2E)-docosenoyl-CoA + reduced [electron-transfer flavoprotein]</text>
        <dbReference type="Rhea" id="RHEA:47228"/>
        <dbReference type="Rhea" id="RHEA-COMP:10685"/>
        <dbReference type="Rhea" id="RHEA-COMP:10686"/>
        <dbReference type="ChEBI" id="CHEBI:15378"/>
        <dbReference type="ChEBI" id="CHEBI:57692"/>
        <dbReference type="ChEBI" id="CHEBI:58307"/>
        <dbReference type="ChEBI" id="CHEBI:65059"/>
        <dbReference type="ChEBI" id="CHEBI:74692"/>
    </reaction>
    <physiologicalReaction direction="left-to-right" evidence="16">
        <dbReference type="Rhea" id="RHEA:47229"/>
    </physiologicalReaction>
</comment>
<dbReference type="InterPro" id="IPR023214">
    <property type="entry name" value="HAD_sf"/>
</dbReference>
<keyword evidence="8" id="KW-0007">Acetylation</keyword>
<sequence length="985" mass="111809">MSSVKAVIFDLGGVLIPSPMKLWIEEEKRRGLPRDSIFEMIMSPEVQPIFHALEKGQTNLEDFENIFAYFFHKKHETHSGRILLDFLDYEILPEMLTAVRCLKSAGIKVGVITNNFFRDRSHRASTFSSKYKDLFDVVVESCRVGLHKPDAKIYKMALEELQVRPEESVFVDDLGNNLKGAAALGIKTIKCDDTNKAVSDIEKFVGFTLRKFVPGTREPWKQELFATDRLLSYLQKLLRVPSSTTDLVIRKFGHGQSNPTYYVSLGGHEMVLRKKPSGKLLPSAHMIEREFQVMKELEGKVPVPKMIDYVTEAGILDTPFFLMQYLPGRIFVNPNLPESKPQDRREIYIDLVRVLSLIHKVDIRGLQANGFGKPEAFFQRNLARWKKQFEGAKTEEVPEMDRLHAWLAKNVPEQTRNVIVHGDFRIDNCIFHPTENRIIAVLDWEISTLGDPCADLATCLYKYYCPVETTAVPKLTNVHNLEAQGIPTIDKFLKQYAQFMNDEVIDPKVFAFGKAFTNYRFASILQGVYKRYTLGQASQAVIASSFKNAAKLIAQGALKQILEMENPTLAYGQFPVIPSALSERAKNLYYQIKEFIEEEIFPIEQELGEFHSEGERMWEVHPKIEELKKKAKSRGLWNLFVPRIVDPEARYGAGLSNVEYAHMCELMGRSCWAPTIFNCNAPDTGNMEVLIKYGTEEQKRKWLVPLLEGGIRSCFAMTEPDVASSDASNIQGNIHRDGDHYIINARKWFASGGSHPECKIIIFMGRTIDSYKQHRVRQQTMILVPMDTPGITIVRPMRVYGSVDAPEGHSEILFENVRVPVSNLLQGEGRGFEIAQGRLGPGRIHHCMRLIGAAERALDFLKNRVAYRTAFKRKLQEFQNVREDVANSRIEIEQARLLVLKAAHMIDSMGSKAAMQEIAMIKVVAPSMAHRIIERAIQIHGALGMTQDTPLATFLIHARTLRLADGPDAVHLESIAKMELLQSKL</sequence>
<dbReference type="Gene3D" id="1.10.540.10">
    <property type="entry name" value="Acyl-CoA dehydrogenase/oxidase, N-terminal domain"/>
    <property type="match status" value="1"/>
</dbReference>
<keyword evidence="7" id="KW-0274">FAD</keyword>
<dbReference type="SUPFAM" id="SSF47203">
    <property type="entry name" value="Acyl-CoA dehydrogenase C-terminal domain-like"/>
    <property type="match status" value="1"/>
</dbReference>
<evidence type="ECO:0000259" key="23">
    <source>
        <dbReference type="Pfam" id="PF02770"/>
    </source>
</evidence>
<dbReference type="Gene3D" id="1.10.150.240">
    <property type="entry name" value="Putative phosphatase, domain 2"/>
    <property type="match status" value="1"/>
</dbReference>